<dbReference type="CDD" id="cd06170">
    <property type="entry name" value="LuxR_C_like"/>
    <property type="match status" value="1"/>
</dbReference>
<dbReference type="Proteomes" id="UP000199666">
    <property type="component" value="Unassembled WGS sequence"/>
</dbReference>
<dbReference type="AlphaFoldDB" id="A0A1I2YVR0"/>
<dbReference type="PANTHER" id="PTHR43214:SF41">
    <property type="entry name" value="NITRATE_NITRITE RESPONSE REGULATOR PROTEIN NARP"/>
    <property type="match status" value="1"/>
</dbReference>
<dbReference type="Pfam" id="PF00072">
    <property type="entry name" value="Response_reg"/>
    <property type="match status" value="1"/>
</dbReference>
<dbReference type="InterPro" id="IPR058245">
    <property type="entry name" value="NreC/VraR/RcsB-like_REC"/>
</dbReference>
<dbReference type="GO" id="GO:0003677">
    <property type="term" value="F:DNA binding"/>
    <property type="evidence" value="ECO:0007669"/>
    <property type="project" value="UniProtKB-KW"/>
</dbReference>
<dbReference type="PROSITE" id="PS50110">
    <property type="entry name" value="RESPONSE_REGULATORY"/>
    <property type="match status" value="1"/>
</dbReference>
<evidence type="ECO:0000313" key="9">
    <source>
        <dbReference type="Proteomes" id="UP000199666"/>
    </source>
</evidence>
<evidence type="ECO:0000259" key="7">
    <source>
        <dbReference type="PROSITE" id="PS50110"/>
    </source>
</evidence>
<dbReference type="InterPro" id="IPR016032">
    <property type="entry name" value="Sig_transdc_resp-reg_C-effctor"/>
</dbReference>
<proteinExistence type="predicted"/>
<evidence type="ECO:0000256" key="5">
    <source>
        <dbReference type="PROSITE-ProRule" id="PRU00169"/>
    </source>
</evidence>
<organism evidence="8 9">
    <name type="scientific">Pedobacter insulae</name>
    <dbReference type="NCBI Taxonomy" id="414048"/>
    <lineage>
        <taxon>Bacteria</taxon>
        <taxon>Pseudomonadati</taxon>
        <taxon>Bacteroidota</taxon>
        <taxon>Sphingobacteriia</taxon>
        <taxon>Sphingobacteriales</taxon>
        <taxon>Sphingobacteriaceae</taxon>
        <taxon>Pedobacter</taxon>
    </lineage>
</organism>
<dbReference type="Gene3D" id="3.40.50.2300">
    <property type="match status" value="1"/>
</dbReference>
<dbReference type="PANTHER" id="PTHR43214">
    <property type="entry name" value="TWO-COMPONENT RESPONSE REGULATOR"/>
    <property type="match status" value="1"/>
</dbReference>
<dbReference type="SUPFAM" id="SSF46894">
    <property type="entry name" value="C-terminal effector domain of the bipartite response regulators"/>
    <property type="match status" value="1"/>
</dbReference>
<dbReference type="SMART" id="SM00448">
    <property type="entry name" value="REC"/>
    <property type="match status" value="1"/>
</dbReference>
<evidence type="ECO:0000256" key="4">
    <source>
        <dbReference type="ARBA" id="ARBA00023163"/>
    </source>
</evidence>
<keyword evidence="3 8" id="KW-0238">DNA-binding</keyword>
<dbReference type="InterPro" id="IPR001789">
    <property type="entry name" value="Sig_transdc_resp-reg_receiver"/>
</dbReference>
<feature type="modified residue" description="4-aspartylphosphate" evidence="5">
    <location>
        <position position="58"/>
    </location>
</feature>
<dbReference type="STRING" id="414048.SAMN04489864_108117"/>
<keyword evidence="4" id="KW-0804">Transcription</keyword>
<dbReference type="InterPro" id="IPR000792">
    <property type="entry name" value="Tscrpt_reg_LuxR_C"/>
</dbReference>
<dbReference type="PRINTS" id="PR00038">
    <property type="entry name" value="HTHLUXR"/>
</dbReference>
<feature type="domain" description="HTH luxR-type" evidence="6">
    <location>
        <begin position="143"/>
        <end position="208"/>
    </location>
</feature>
<evidence type="ECO:0000313" key="8">
    <source>
        <dbReference type="EMBL" id="SFH29714.1"/>
    </source>
</evidence>
<keyword evidence="9" id="KW-1185">Reference proteome</keyword>
<keyword evidence="1 5" id="KW-0597">Phosphoprotein</keyword>
<dbReference type="SMART" id="SM00421">
    <property type="entry name" value="HTH_LUXR"/>
    <property type="match status" value="1"/>
</dbReference>
<evidence type="ECO:0000256" key="3">
    <source>
        <dbReference type="ARBA" id="ARBA00023125"/>
    </source>
</evidence>
<dbReference type="GO" id="GO:0006355">
    <property type="term" value="P:regulation of DNA-templated transcription"/>
    <property type="evidence" value="ECO:0007669"/>
    <property type="project" value="InterPro"/>
</dbReference>
<dbReference type="CDD" id="cd17535">
    <property type="entry name" value="REC_NarL-like"/>
    <property type="match status" value="1"/>
</dbReference>
<dbReference type="EMBL" id="FOPP01000008">
    <property type="protein sequence ID" value="SFH29714.1"/>
    <property type="molecule type" value="Genomic_DNA"/>
</dbReference>
<dbReference type="SUPFAM" id="SSF52172">
    <property type="entry name" value="CheY-like"/>
    <property type="match status" value="1"/>
</dbReference>
<dbReference type="RefSeq" id="WP_245768118.1">
    <property type="nucleotide sequence ID" value="NZ_FOPP01000008.1"/>
</dbReference>
<dbReference type="InterPro" id="IPR011006">
    <property type="entry name" value="CheY-like_superfamily"/>
</dbReference>
<keyword evidence="2" id="KW-0805">Transcription regulation</keyword>
<dbReference type="PROSITE" id="PS50043">
    <property type="entry name" value="HTH_LUXR_2"/>
    <property type="match status" value="1"/>
</dbReference>
<dbReference type="InterPro" id="IPR039420">
    <property type="entry name" value="WalR-like"/>
</dbReference>
<evidence type="ECO:0000256" key="2">
    <source>
        <dbReference type="ARBA" id="ARBA00023015"/>
    </source>
</evidence>
<dbReference type="GO" id="GO:0000160">
    <property type="term" value="P:phosphorelay signal transduction system"/>
    <property type="evidence" value="ECO:0007669"/>
    <property type="project" value="InterPro"/>
</dbReference>
<feature type="domain" description="Response regulatory" evidence="7">
    <location>
        <begin position="6"/>
        <end position="123"/>
    </location>
</feature>
<name>A0A1I2YVR0_9SPHI</name>
<protein>
    <submittedName>
        <fullName evidence="8">DNA-binding response regulator, NarL/FixJ family, contains REC and HTH domains</fullName>
    </submittedName>
</protein>
<accession>A0A1I2YVR0</accession>
<dbReference type="Pfam" id="PF00196">
    <property type="entry name" value="GerE"/>
    <property type="match status" value="1"/>
</dbReference>
<evidence type="ECO:0000259" key="6">
    <source>
        <dbReference type="PROSITE" id="PS50043"/>
    </source>
</evidence>
<reference evidence="8 9" key="1">
    <citation type="submission" date="2016-10" db="EMBL/GenBank/DDBJ databases">
        <authorList>
            <person name="de Groot N.N."/>
        </authorList>
    </citation>
    <scope>NUCLEOTIDE SEQUENCE [LARGE SCALE GENOMIC DNA]</scope>
    <source>
        <strain evidence="8 9">DSM 18684</strain>
    </source>
</reference>
<evidence type="ECO:0000256" key="1">
    <source>
        <dbReference type="ARBA" id="ARBA00022553"/>
    </source>
</evidence>
<gene>
    <name evidence="8" type="ORF">SAMN04489864_108117</name>
</gene>
<sequence>MNKKITLAIVDDQALFCLGLAVLMKEFEEIDVVFTAKNGMELQDKIKKHGPIDVVLMDISMPIMDGYATTQWLNCNYPSIRILALSMFDDEKTIIQMINCGAGGYLLKEAKPAEVLHAIKVVKTKGFYTSELVTGRLAVSSKKVKIKPVLTEKERMFLELSAAELTHKEIALQMHVSHRTVDNYRDSLFKKLNTRSKTGLIIQGIENGLINIIKK</sequence>